<keyword evidence="2" id="KW-1185">Reference proteome</keyword>
<evidence type="ECO:0000313" key="1">
    <source>
        <dbReference type="EMBL" id="KAL2331614.1"/>
    </source>
</evidence>
<comment type="caution">
    <text evidence="1">The sequence shown here is derived from an EMBL/GenBank/DDBJ whole genome shotgun (WGS) entry which is preliminary data.</text>
</comment>
<dbReference type="AlphaFoldDB" id="A0ABD1M750"/>
<gene>
    <name evidence="1" type="ORF">Fmac_019195</name>
</gene>
<accession>A0ABD1M750</accession>
<organism evidence="1 2">
    <name type="scientific">Flemingia macrophylla</name>
    <dbReference type="NCBI Taxonomy" id="520843"/>
    <lineage>
        <taxon>Eukaryota</taxon>
        <taxon>Viridiplantae</taxon>
        <taxon>Streptophyta</taxon>
        <taxon>Embryophyta</taxon>
        <taxon>Tracheophyta</taxon>
        <taxon>Spermatophyta</taxon>
        <taxon>Magnoliopsida</taxon>
        <taxon>eudicotyledons</taxon>
        <taxon>Gunneridae</taxon>
        <taxon>Pentapetalae</taxon>
        <taxon>rosids</taxon>
        <taxon>fabids</taxon>
        <taxon>Fabales</taxon>
        <taxon>Fabaceae</taxon>
        <taxon>Papilionoideae</taxon>
        <taxon>50 kb inversion clade</taxon>
        <taxon>NPAAA clade</taxon>
        <taxon>indigoferoid/millettioid clade</taxon>
        <taxon>Phaseoleae</taxon>
        <taxon>Flemingia</taxon>
    </lineage>
</organism>
<sequence>MLYFAKKLINCTRKIKVQIGKYTENNFKKTFQSFSTENSFETNLEELLQKIL</sequence>
<reference evidence="1 2" key="1">
    <citation type="submission" date="2024-08" db="EMBL/GenBank/DDBJ databases">
        <title>Insights into the chromosomal genome structure of Flemingia macrophylla.</title>
        <authorList>
            <person name="Ding Y."/>
            <person name="Zhao Y."/>
            <person name="Bi W."/>
            <person name="Wu M."/>
            <person name="Zhao G."/>
            <person name="Gong Y."/>
            <person name="Li W."/>
            <person name="Zhang P."/>
        </authorList>
    </citation>
    <scope>NUCLEOTIDE SEQUENCE [LARGE SCALE GENOMIC DNA]</scope>
    <source>
        <strain evidence="1">DYQJB</strain>
        <tissue evidence="1">Leaf</tissue>
    </source>
</reference>
<dbReference type="Proteomes" id="UP001603857">
    <property type="component" value="Unassembled WGS sequence"/>
</dbReference>
<protein>
    <recommendedName>
        <fullName evidence="3">Ribosomal protein S16</fullName>
    </recommendedName>
</protein>
<proteinExistence type="predicted"/>
<evidence type="ECO:0008006" key="3">
    <source>
        <dbReference type="Google" id="ProtNLM"/>
    </source>
</evidence>
<evidence type="ECO:0000313" key="2">
    <source>
        <dbReference type="Proteomes" id="UP001603857"/>
    </source>
</evidence>
<name>A0ABD1M750_9FABA</name>
<dbReference type="EMBL" id="JBGMDY010000006">
    <property type="protein sequence ID" value="KAL2331614.1"/>
    <property type="molecule type" value="Genomic_DNA"/>
</dbReference>